<dbReference type="InterPro" id="IPR036291">
    <property type="entry name" value="NAD(P)-bd_dom_sf"/>
</dbReference>
<dbReference type="SUPFAM" id="SSF51735">
    <property type="entry name" value="NAD(P)-binding Rossmann-fold domains"/>
    <property type="match status" value="1"/>
</dbReference>
<dbReference type="Gene3D" id="3.40.50.720">
    <property type="entry name" value="NAD(P)-binding Rossmann-like Domain"/>
    <property type="match status" value="1"/>
</dbReference>
<dbReference type="Proteomes" id="UP000823775">
    <property type="component" value="Unassembled WGS sequence"/>
</dbReference>
<dbReference type="InterPro" id="IPR011032">
    <property type="entry name" value="GroES-like_sf"/>
</dbReference>
<protein>
    <submittedName>
        <fullName evidence="1">Uncharacterized protein</fullName>
    </submittedName>
</protein>
<accession>A0ABS8VNY6</accession>
<sequence length="158" mass="16477">MSVFSEKGFSVLGVGTNVAGEVVDVGSSVVKFKAGDKVVALLNSLGRLNIARPEEVSAIEGTCLPIVALTEHKALVDVVGIKLDGSGPRINILVTAASGGLGHYVVQLAKLGNARVTRTYGARNIEFMKSLGAYEVLDYKTPQGTTLKSPSGKKYDAA</sequence>
<keyword evidence="2" id="KW-1185">Reference proteome</keyword>
<dbReference type="PANTHER" id="PTHR44013">
    <property type="entry name" value="ZINC-TYPE ALCOHOL DEHYDROGENASE-LIKE PROTEIN C16A3.02C"/>
    <property type="match status" value="1"/>
</dbReference>
<evidence type="ECO:0000313" key="2">
    <source>
        <dbReference type="Proteomes" id="UP000823775"/>
    </source>
</evidence>
<dbReference type="SUPFAM" id="SSF50129">
    <property type="entry name" value="GroES-like"/>
    <property type="match status" value="1"/>
</dbReference>
<proteinExistence type="predicted"/>
<gene>
    <name evidence="1" type="ORF">HAX54_040977</name>
</gene>
<reference evidence="1 2" key="1">
    <citation type="journal article" date="2021" name="BMC Genomics">
        <title>Datura genome reveals duplications of psychoactive alkaloid biosynthetic genes and high mutation rate following tissue culture.</title>
        <authorList>
            <person name="Rajewski A."/>
            <person name="Carter-House D."/>
            <person name="Stajich J."/>
            <person name="Litt A."/>
        </authorList>
    </citation>
    <scope>NUCLEOTIDE SEQUENCE [LARGE SCALE GENOMIC DNA]</scope>
    <source>
        <strain evidence="1">AR-01</strain>
    </source>
</reference>
<name>A0ABS8VNY6_DATST</name>
<dbReference type="InterPro" id="IPR052733">
    <property type="entry name" value="Chloroplast_QOR"/>
</dbReference>
<dbReference type="Gene3D" id="3.90.180.10">
    <property type="entry name" value="Medium-chain alcohol dehydrogenases, catalytic domain"/>
    <property type="match status" value="1"/>
</dbReference>
<dbReference type="PANTHER" id="PTHR44013:SF14">
    <property type="entry name" value="QUINONE-OXIDOREDUCTASE HOMOLOG, CHLOROPLASTIC"/>
    <property type="match status" value="1"/>
</dbReference>
<evidence type="ECO:0000313" key="1">
    <source>
        <dbReference type="EMBL" id="MCE0482311.1"/>
    </source>
</evidence>
<comment type="caution">
    <text evidence="1">The sequence shown here is derived from an EMBL/GenBank/DDBJ whole genome shotgun (WGS) entry which is preliminary data.</text>
</comment>
<organism evidence="1 2">
    <name type="scientific">Datura stramonium</name>
    <name type="common">Jimsonweed</name>
    <name type="synonym">Common thornapple</name>
    <dbReference type="NCBI Taxonomy" id="4076"/>
    <lineage>
        <taxon>Eukaryota</taxon>
        <taxon>Viridiplantae</taxon>
        <taxon>Streptophyta</taxon>
        <taxon>Embryophyta</taxon>
        <taxon>Tracheophyta</taxon>
        <taxon>Spermatophyta</taxon>
        <taxon>Magnoliopsida</taxon>
        <taxon>eudicotyledons</taxon>
        <taxon>Gunneridae</taxon>
        <taxon>Pentapetalae</taxon>
        <taxon>asterids</taxon>
        <taxon>lamiids</taxon>
        <taxon>Solanales</taxon>
        <taxon>Solanaceae</taxon>
        <taxon>Solanoideae</taxon>
        <taxon>Datureae</taxon>
        <taxon>Datura</taxon>
    </lineage>
</organism>
<dbReference type="EMBL" id="JACEIK010005857">
    <property type="protein sequence ID" value="MCE0482311.1"/>
    <property type="molecule type" value="Genomic_DNA"/>
</dbReference>